<dbReference type="SMART" id="SM00356">
    <property type="entry name" value="ZnF_C3H1"/>
    <property type="match status" value="1"/>
</dbReference>
<dbReference type="GO" id="GO:0006397">
    <property type="term" value="P:mRNA processing"/>
    <property type="evidence" value="ECO:0007669"/>
    <property type="project" value="UniProtKB-KW"/>
</dbReference>
<dbReference type="SUPFAM" id="SSF90229">
    <property type="entry name" value="CCCH zinc finger"/>
    <property type="match status" value="1"/>
</dbReference>
<name>A0A8C2PE69_CAPHI</name>
<dbReference type="GO" id="GO:0008380">
    <property type="term" value="P:RNA splicing"/>
    <property type="evidence" value="ECO:0007669"/>
    <property type="project" value="UniProtKB-KW"/>
</dbReference>
<evidence type="ECO:0000313" key="14">
    <source>
        <dbReference type="Ensembl" id="ENSCHIP00010018850.1"/>
    </source>
</evidence>
<keyword evidence="3 11" id="KW-0479">Metal-binding</keyword>
<dbReference type="Gene3D" id="4.10.1000.10">
    <property type="entry name" value="Zinc finger, CCCH-type"/>
    <property type="match status" value="1"/>
</dbReference>
<dbReference type="PANTHER" id="PTHR16465">
    <property type="entry name" value="NUCLEASE-RELATED"/>
    <property type="match status" value="1"/>
</dbReference>
<dbReference type="Pfam" id="PF00642">
    <property type="entry name" value="zf-CCCH"/>
    <property type="match status" value="1"/>
</dbReference>
<keyword evidence="6 11" id="KW-0862">Zinc</keyword>
<organism evidence="14">
    <name type="scientific">Capra hircus</name>
    <name type="common">Goat</name>
    <dbReference type="NCBI Taxonomy" id="9925"/>
    <lineage>
        <taxon>Eukaryota</taxon>
        <taxon>Metazoa</taxon>
        <taxon>Chordata</taxon>
        <taxon>Craniata</taxon>
        <taxon>Vertebrata</taxon>
        <taxon>Euteleostomi</taxon>
        <taxon>Mammalia</taxon>
        <taxon>Eutheria</taxon>
        <taxon>Laurasiatheria</taxon>
        <taxon>Artiodactyla</taxon>
        <taxon>Ruminantia</taxon>
        <taxon>Pecora</taxon>
        <taxon>Bovidae</taxon>
        <taxon>Caprinae</taxon>
        <taxon>Capra</taxon>
    </lineage>
</organism>
<dbReference type="Pfam" id="PF06220">
    <property type="entry name" value="zf-U1"/>
    <property type="match status" value="1"/>
</dbReference>
<feature type="domain" description="C3H1-type" evidence="13">
    <location>
        <begin position="51"/>
        <end position="79"/>
    </location>
</feature>
<sequence length="351" mass="38592">MGKRYFCDYCDRSFQDNLHNRKKHLNGLQHLKAKKLWYDMFRDAAAILLDEQNKRPCRKFLLTGQCDFGSSCRFSHLSERGLQELSVQAEEERRAREWPLDVAELPEVRLEDWLEKRAKRLSSTPSSRWTPEVPPISLSSVSAPNPHYFFGRIPRAGAQRARVFLRLYLPELGRARESHRVPVPRGLAASPGAASVPAGTPSWGVAPAAQHPVGLSPSSLPGELMSQPQPREGLLRRTPRLCPTERQETQAWASLRPAAPRPPPQETPQRTSFWMLIKPDCHHSGTAALARLAPSAPRSGPGLGDRRGAVLSGLTGAWHPSLPSGAGGGSARLGWAGPIQTRRGSASGEGS</sequence>
<reference evidence="14" key="1">
    <citation type="submission" date="2019-03" db="EMBL/GenBank/DDBJ databases">
        <title>Genome sequencing and reference-guided assembly of Black Bengal Goat (Capra hircus).</title>
        <authorList>
            <person name="Siddiki A.Z."/>
            <person name="Baten A."/>
            <person name="Billah M."/>
            <person name="Alam M.A.U."/>
            <person name="Shawrob K.S.M."/>
            <person name="Saha S."/>
            <person name="Chowdhury M."/>
            <person name="Rahman A.H."/>
            <person name="Stear M."/>
            <person name="Miah G."/>
            <person name="Das G.B."/>
            <person name="Hossain M.M."/>
            <person name="Kumkum M."/>
            <person name="Islam M.S."/>
            <person name="Mollah A.M."/>
            <person name="Ahsan A."/>
            <person name="Tusar F."/>
            <person name="Khan M.K.I."/>
        </authorList>
    </citation>
    <scope>NUCLEOTIDE SEQUENCE [LARGE SCALE GENOMIC DNA]</scope>
</reference>
<evidence type="ECO:0000256" key="5">
    <source>
        <dbReference type="ARBA" id="ARBA00022771"/>
    </source>
</evidence>
<dbReference type="GO" id="GO:0008270">
    <property type="term" value="F:zinc ion binding"/>
    <property type="evidence" value="ECO:0007669"/>
    <property type="project" value="UniProtKB-KW"/>
</dbReference>
<evidence type="ECO:0000259" key="13">
    <source>
        <dbReference type="PROSITE" id="PS50103"/>
    </source>
</evidence>
<keyword evidence="2" id="KW-0507">mRNA processing</keyword>
<evidence type="ECO:0000256" key="9">
    <source>
        <dbReference type="ARBA" id="ARBA00067764"/>
    </source>
</evidence>
<evidence type="ECO:0000256" key="6">
    <source>
        <dbReference type="ARBA" id="ARBA00022833"/>
    </source>
</evidence>
<dbReference type="InterPro" id="IPR000571">
    <property type="entry name" value="Znf_CCCH"/>
</dbReference>
<evidence type="ECO:0000256" key="2">
    <source>
        <dbReference type="ARBA" id="ARBA00022664"/>
    </source>
</evidence>
<evidence type="ECO:0000256" key="1">
    <source>
        <dbReference type="ARBA" id="ARBA00004123"/>
    </source>
</evidence>
<dbReference type="Gene3D" id="3.30.160.60">
    <property type="entry name" value="Classic Zinc Finger"/>
    <property type="match status" value="1"/>
</dbReference>
<feature type="region of interest" description="Disordered" evidence="12">
    <location>
        <begin position="313"/>
        <end position="351"/>
    </location>
</feature>
<evidence type="ECO:0000256" key="12">
    <source>
        <dbReference type="SAM" id="MobiDB-lite"/>
    </source>
</evidence>
<dbReference type="GO" id="GO:0005689">
    <property type="term" value="C:U12-type spliceosomal complex"/>
    <property type="evidence" value="ECO:0007669"/>
    <property type="project" value="TreeGrafter"/>
</dbReference>
<feature type="zinc finger region" description="C3H1-type" evidence="11">
    <location>
        <begin position="51"/>
        <end position="79"/>
    </location>
</feature>
<dbReference type="PROSITE" id="PS50103">
    <property type="entry name" value="ZF_C3H1"/>
    <property type="match status" value="1"/>
</dbReference>
<keyword evidence="5 11" id="KW-0863">Zinc-finger</keyword>
<evidence type="ECO:0000256" key="10">
    <source>
        <dbReference type="ARBA" id="ARBA00076547"/>
    </source>
</evidence>
<dbReference type="Ensembl" id="ENSCHIT00010026465.1">
    <property type="protein sequence ID" value="ENSCHIP00010018850.1"/>
    <property type="gene ID" value="ENSCHIG00010013809.1"/>
</dbReference>
<dbReference type="FunFam" id="3.30.160.60:FF:000741">
    <property type="entry name" value="Zinc finger matrin-type protein 5"/>
    <property type="match status" value="1"/>
</dbReference>
<evidence type="ECO:0000256" key="3">
    <source>
        <dbReference type="ARBA" id="ARBA00022723"/>
    </source>
</evidence>
<dbReference type="FunFam" id="4.10.1000.10:FF:000025">
    <property type="entry name" value="Zinc finger matrin-type protein 5"/>
    <property type="match status" value="1"/>
</dbReference>
<keyword evidence="4" id="KW-0747">Spliceosome</keyword>
<comment type="subcellular location">
    <subcellularLocation>
        <location evidence="1">Nucleus</location>
    </subcellularLocation>
</comment>
<keyword evidence="8" id="KW-0539">Nucleus</keyword>
<dbReference type="InterPro" id="IPR013085">
    <property type="entry name" value="U1-CZ_Znf_C2H2"/>
</dbReference>
<evidence type="ECO:0000256" key="11">
    <source>
        <dbReference type="PROSITE-ProRule" id="PRU00723"/>
    </source>
</evidence>
<dbReference type="PANTHER" id="PTHR16465:SF0">
    <property type="entry name" value="ZINC FINGER MATRIN-TYPE PROTEIN 5"/>
    <property type="match status" value="1"/>
</dbReference>
<dbReference type="InterPro" id="IPR036236">
    <property type="entry name" value="Znf_C2H2_sf"/>
</dbReference>
<evidence type="ECO:0000256" key="7">
    <source>
        <dbReference type="ARBA" id="ARBA00023187"/>
    </source>
</evidence>
<dbReference type="AlphaFoldDB" id="A0A8C2PE69"/>
<feature type="region of interest" description="Disordered" evidence="12">
    <location>
        <begin position="184"/>
        <end position="269"/>
    </location>
</feature>
<reference evidence="14" key="2">
    <citation type="submission" date="2025-08" db="UniProtKB">
        <authorList>
            <consortium name="Ensembl"/>
        </authorList>
    </citation>
    <scope>IDENTIFICATION</scope>
</reference>
<accession>A0A8C2PE69</accession>
<proteinExistence type="predicted"/>
<evidence type="ECO:0000256" key="4">
    <source>
        <dbReference type="ARBA" id="ARBA00022728"/>
    </source>
</evidence>
<feature type="compositionally biased region" description="Low complexity" evidence="12">
    <location>
        <begin position="186"/>
        <end position="202"/>
    </location>
</feature>
<evidence type="ECO:0000256" key="8">
    <source>
        <dbReference type="ARBA" id="ARBA00023242"/>
    </source>
</evidence>
<dbReference type="SUPFAM" id="SSF57667">
    <property type="entry name" value="beta-beta-alpha zinc fingers"/>
    <property type="match status" value="1"/>
</dbReference>
<protein>
    <recommendedName>
        <fullName evidence="9">Zinc finger matrin-type protein 5</fullName>
    </recommendedName>
    <alternativeName>
        <fullName evidence="10">U11/U12 small nuclear ribonucleoprotein 20 kDa protein</fullName>
    </alternativeName>
</protein>
<dbReference type="InterPro" id="IPR036855">
    <property type="entry name" value="Znf_CCCH_sf"/>
</dbReference>
<keyword evidence="7" id="KW-0508">mRNA splicing</keyword>